<dbReference type="InterPro" id="IPR029068">
    <property type="entry name" value="Glyas_Bleomycin-R_OHBP_Dase"/>
</dbReference>
<keyword evidence="3" id="KW-1185">Reference proteome</keyword>
<dbReference type="PANTHER" id="PTHR33993">
    <property type="entry name" value="GLYOXALASE-RELATED"/>
    <property type="match status" value="1"/>
</dbReference>
<dbReference type="Gene3D" id="3.10.180.10">
    <property type="entry name" value="2,3-Dihydroxybiphenyl 1,2-Dioxygenase, domain 1"/>
    <property type="match status" value="1"/>
</dbReference>
<name>A0A7W9WR74_9BURK</name>
<dbReference type="PROSITE" id="PS51819">
    <property type="entry name" value="VOC"/>
    <property type="match status" value="1"/>
</dbReference>
<dbReference type="AlphaFoldDB" id="A0A7W9WR74"/>
<dbReference type="InterPro" id="IPR052164">
    <property type="entry name" value="Anthracycline_SecMetBiosynth"/>
</dbReference>
<dbReference type="CDD" id="cd07247">
    <property type="entry name" value="SgaA_N_like"/>
    <property type="match status" value="1"/>
</dbReference>
<dbReference type="EMBL" id="JACHBW010000007">
    <property type="protein sequence ID" value="MBB6102870.1"/>
    <property type="molecule type" value="Genomic_DNA"/>
</dbReference>
<reference evidence="2 3" key="1">
    <citation type="submission" date="2020-08" db="EMBL/GenBank/DDBJ databases">
        <title>Above-ground endophytic microbial communities from plants in different locations in the United States.</title>
        <authorList>
            <person name="Frank C."/>
        </authorList>
    </citation>
    <scope>NUCLEOTIDE SEQUENCE [LARGE SCALE GENOMIC DNA]</scope>
    <source>
        <strain evidence="2 3">WP4_2_2</strain>
    </source>
</reference>
<dbReference type="Pfam" id="PF00903">
    <property type="entry name" value="Glyoxalase"/>
    <property type="match status" value="1"/>
</dbReference>
<proteinExistence type="predicted"/>
<accession>A0A7W9WR74</accession>
<dbReference type="InterPro" id="IPR004360">
    <property type="entry name" value="Glyas_Fos-R_dOase_dom"/>
</dbReference>
<protein>
    <recommendedName>
        <fullName evidence="1">VOC domain-containing protein</fullName>
    </recommendedName>
</protein>
<gene>
    <name evidence="2" type="ORF">F4827_002723</name>
</gene>
<evidence type="ECO:0000313" key="3">
    <source>
        <dbReference type="Proteomes" id="UP000571554"/>
    </source>
</evidence>
<feature type="domain" description="VOC" evidence="1">
    <location>
        <begin position="24"/>
        <end position="142"/>
    </location>
</feature>
<dbReference type="SUPFAM" id="SSF54593">
    <property type="entry name" value="Glyoxalase/Bleomycin resistance protein/Dihydroxybiphenyl dioxygenase"/>
    <property type="match status" value="1"/>
</dbReference>
<evidence type="ECO:0000313" key="2">
    <source>
        <dbReference type="EMBL" id="MBB6102870.1"/>
    </source>
</evidence>
<sequence length="145" mass="15472">MSTEMLEVPQTVPQQAPASPAARVIAWFEIPAHDLDRAARFYESALDTSLQREVIGGVPIAIFGHSASETGGCIVFNPQDAKPDPKGVLVYLNAQPSVTAALDRVEKAGGKRQGPALELPNNYGYIGFFIDTEGNRIGLHAAKLG</sequence>
<evidence type="ECO:0000259" key="1">
    <source>
        <dbReference type="PROSITE" id="PS51819"/>
    </source>
</evidence>
<dbReference type="PANTHER" id="PTHR33993:SF2">
    <property type="entry name" value="VOC DOMAIN-CONTAINING PROTEIN"/>
    <property type="match status" value="1"/>
</dbReference>
<comment type="caution">
    <text evidence="2">The sequence shown here is derived from an EMBL/GenBank/DDBJ whole genome shotgun (WGS) entry which is preliminary data.</text>
</comment>
<dbReference type="Proteomes" id="UP000571554">
    <property type="component" value="Unassembled WGS sequence"/>
</dbReference>
<organism evidence="2 3">
    <name type="scientific">Paraburkholderia bannensis</name>
    <dbReference type="NCBI Taxonomy" id="765414"/>
    <lineage>
        <taxon>Bacteria</taxon>
        <taxon>Pseudomonadati</taxon>
        <taxon>Pseudomonadota</taxon>
        <taxon>Betaproteobacteria</taxon>
        <taxon>Burkholderiales</taxon>
        <taxon>Burkholderiaceae</taxon>
        <taxon>Paraburkholderia</taxon>
    </lineage>
</organism>
<dbReference type="InterPro" id="IPR037523">
    <property type="entry name" value="VOC_core"/>
</dbReference>